<dbReference type="EMBL" id="ASPP01020820">
    <property type="protein sequence ID" value="ETO13111.1"/>
    <property type="molecule type" value="Genomic_DNA"/>
</dbReference>
<dbReference type="GO" id="GO:0005634">
    <property type="term" value="C:nucleus"/>
    <property type="evidence" value="ECO:0007669"/>
    <property type="project" value="TreeGrafter"/>
</dbReference>
<feature type="repeat" description="HEAT" evidence="3">
    <location>
        <begin position="277"/>
        <end position="315"/>
    </location>
</feature>
<evidence type="ECO:0000256" key="2">
    <source>
        <dbReference type="ARBA" id="ARBA00038332"/>
    </source>
</evidence>
<reference evidence="5 6" key="1">
    <citation type="journal article" date="2013" name="Curr. Biol.">
        <title>The Genome of the Foraminiferan Reticulomyxa filosa.</title>
        <authorList>
            <person name="Glockner G."/>
            <person name="Hulsmann N."/>
            <person name="Schleicher M."/>
            <person name="Noegel A.A."/>
            <person name="Eichinger L."/>
            <person name="Gallinger C."/>
            <person name="Pawlowski J."/>
            <person name="Sierra R."/>
            <person name="Euteneuer U."/>
            <person name="Pillet L."/>
            <person name="Moustafa A."/>
            <person name="Platzer M."/>
            <person name="Groth M."/>
            <person name="Szafranski K."/>
            <person name="Schliwa M."/>
        </authorList>
    </citation>
    <scope>NUCLEOTIDE SEQUENCE [LARGE SCALE GENOMIC DNA]</scope>
</reference>
<dbReference type="AlphaFoldDB" id="X6MHG0"/>
<dbReference type="InterPro" id="IPR021133">
    <property type="entry name" value="HEAT_type_2"/>
</dbReference>
<gene>
    <name evidence="5" type="ORF">RFI_24265</name>
</gene>
<dbReference type="GO" id="GO:0019888">
    <property type="term" value="F:protein phosphatase regulator activity"/>
    <property type="evidence" value="ECO:0007669"/>
    <property type="project" value="TreeGrafter"/>
</dbReference>
<name>X6MHG0_RETFI</name>
<dbReference type="InterPro" id="IPR054573">
    <property type="entry name" value="PP2A/SF3B1-like_HEAT"/>
</dbReference>
<organism evidence="5 6">
    <name type="scientific">Reticulomyxa filosa</name>
    <dbReference type="NCBI Taxonomy" id="46433"/>
    <lineage>
        <taxon>Eukaryota</taxon>
        <taxon>Sar</taxon>
        <taxon>Rhizaria</taxon>
        <taxon>Retaria</taxon>
        <taxon>Foraminifera</taxon>
        <taxon>Monothalamids</taxon>
        <taxon>Reticulomyxidae</taxon>
        <taxon>Reticulomyxa</taxon>
    </lineage>
</organism>
<feature type="repeat" description="HEAT" evidence="3">
    <location>
        <begin position="198"/>
        <end position="236"/>
    </location>
</feature>
<evidence type="ECO:0000313" key="5">
    <source>
        <dbReference type="EMBL" id="ETO13111.1"/>
    </source>
</evidence>
<proteinExistence type="inferred from homology"/>
<dbReference type="InterPro" id="IPR011989">
    <property type="entry name" value="ARM-like"/>
</dbReference>
<dbReference type="PANTHER" id="PTHR10648:SF4">
    <property type="entry name" value="PROTEIN PHOSPHATASE 2 (FORMERLY 2A), REGULATORY SUBUNIT A, BETA ISOFORM-RELATED"/>
    <property type="match status" value="1"/>
</dbReference>
<feature type="repeat" description="HEAT" evidence="3">
    <location>
        <begin position="316"/>
        <end position="354"/>
    </location>
</feature>
<sequence>NVLPLLEKLAMVEETVIRQAAVSSFAKLLGKLKPEHVKTYGYPIFVRLAEATWFTSRCSATGLTAGLYKALALEEDRKNLLDYHKRFCADEMPMVKSDAYKNLVGLIDEMKSPTLIVSFTRPLLEVLQAELMETMRQSVVDVTKKLAEKLEDEKTQDIVPTYVKVAIEDDSWRVRKHAAENLADISAHLKPQRVTEEIGPLYVKLLGDNEPQVRKAAIGVLEALMKYSDGQTLAQKLVSGAIQGLVSDSVAEVRETLAEQVTCLGDYLGREGAKDKLLSVLKKLASDESPVTRLNLCTKLGVICKTLGIELFESDVLPLLKEVTIDQRWRVRNSIVVNIAQIAVQMGKDKFAKSRLKDVLVQSLRDPAYTVRETASKQVQLLNQSFGYDWTSEYLFTPIKTLYKESGNYLHRMVPLKIVQLLCKDLTAAQLKVEFADMLNNALNDPISNVRFIACRVLVDVLPRLDTTIVAQFKSFWISLQFYA</sequence>
<feature type="non-terminal residue" evidence="5">
    <location>
        <position position="1"/>
    </location>
</feature>
<accession>X6MHG0</accession>
<feature type="repeat" description="HEAT" evidence="3">
    <location>
        <begin position="2"/>
        <end position="40"/>
    </location>
</feature>
<evidence type="ECO:0000259" key="4">
    <source>
        <dbReference type="Pfam" id="PF22646"/>
    </source>
</evidence>
<evidence type="ECO:0000313" key="6">
    <source>
        <dbReference type="Proteomes" id="UP000023152"/>
    </source>
</evidence>
<comment type="caution">
    <text evidence="5">The sequence shown here is derived from an EMBL/GenBank/DDBJ whole genome shotgun (WGS) entry which is preliminary data.</text>
</comment>
<dbReference type="InterPro" id="IPR016024">
    <property type="entry name" value="ARM-type_fold"/>
</dbReference>
<dbReference type="Gene3D" id="1.25.10.10">
    <property type="entry name" value="Leucine-rich Repeat Variant"/>
    <property type="match status" value="1"/>
</dbReference>
<dbReference type="PANTHER" id="PTHR10648">
    <property type="entry name" value="SERINE/THREONINE-PROTEIN PHOSPHATASE PP2A 65 KDA REGULATORY SUBUNIT"/>
    <property type="match status" value="1"/>
</dbReference>
<evidence type="ECO:0000256" key="1">
    <source>
        <dbReference type="ARBA" id="ARBA00022737"/>
    </source>
</evidence>
<dbReference type="GO" id="GO:0005829">
    <property type="term" value="C:cytosol"/>
    <property type="evidence" value="ECO:0007669"/>
    <property type="project" value="TreeGrafter"/>
</dbReference>
<feature type="domain" description="Phosphatase PP2A regulatory subunit A/Splicing factor 3B subunit 1-like HEAT repeat" evidence="4">
    <location>
        <begin position="155"/>
        <end position="224"/>
    </location>
</feature>
<dbReference type="OrthoDB" id="340346at2759"/>
<dbReference type="PROSITE" id="PS50077">
    <property type="entry name" value="HEAT_REPEAT"/>
    <property type="match status" value="5"/>
</dbReference>
<dbReference type="InterPro" id="IPR051023">
    <property type="entry name" value="PP2A_Regulatory_Subunit_A"/>
</dbReference>
<comment type="similarity">
    <text evidence="2">Belongs to the phosphatase 2A regulatory subunit A family.</text>
</comment>
<keyword evidence="1" id="KW-0677">Repeat</keyword>
<feature type="repeat" description="HEAT" evidence="3">
    <location>
        <begin position="158"/>
        <end position="197"/>
    </location>
</feature>
<evidence type="ECO:0000256" key="3">
    <source>
        <dbReference type="PROSITE-ProRule" id="PRU00103"/>
    </source>
</evidence>
<dbReference type="Pfam" id="PF22646">
    <property type="entry name" value="PPP2R1A-like_HEAT"/>
    <property type="match status" value="1"/>
</dbReference>
<dbReference type="SUPFAM" id="SSF48371">
    <property type="entry name" value="ARM repeat"/>
    <property type="match status" value="1"/>
</dbReference>
<dbReference type="OMA" id="AMHRVKV"/>
<protein>
    <recommendedName>
        <fullName evidence="4">Phosphatase PP2A regulatory subunit A/Splicing factor 3B subunit 1-like HEAT repeat domain-containing protein</fullName>
    </recommendedName>
</protein>
<keyword evidence="6" id="KW-1185">Reference proteome</keyword>
<dbReference type="GO" id="GO:0000159">
    <property type="term" value="C:protein phosphatase type 2A complex"/>
    <property type="evidence" value="ECO:0007669"/>
    <property type="project" value="TreeGrafter"/>
</dbReference>
<dbReference type="Proteomes" id="UP000023152">
    <property type="component" value="Unassembled WGS sequence"/>
</dbReference>